<protein>
    <recommendedName>
        <fullName evidence="5">GXWXG domain-containing protein</fullName>
    </recommendedName>
</protein>
<dbReference type="EMBL" id="KZ679678">
    <property type="protein sequence ID" value="PTB56864.1"/>
    <property type="molecule type" value="Genomic_DNA"/>
</dbReference>
<feature type="domain" description="GXWXG" evidence="1">
    <location>
        <begin position="21"/>
        <end position="44"/>
    </location>
</feature>
<dbReference type="Gene3D" id="2.40.128.580">
    <property type="entry name" value="GXWXG domain"/>
    <property type="match status" value="1"/>
</dbReference>
<evidence type="ECO:0000313" key="4">
    <source>
        <dbReference type="Proteomes" id="UP000241690"/>
    </source>
</evidence>
<dbReference type="Pfam" id="PF14232">
    <property type="entry name" value="DUF4334"/>
    <property type="match status" value="1"/>
</dbReference>
<feature type="domain" description="DUF4334" evidence="2">
    <location>
        <begin position="73"/>
        <end position="131"/>
    </location>
</feature>
<accession>A0A2T4AIE3</accession>
<evidence type="ECO:0000259" key="1">
    <source>
        <dbReference type="Pfam" id="PF14231"/>
    </source>
</evidence>
<organism evidence="3 4">
    <name type="scientific">Trichoderma harzianum CBS 226.95</name>
    <dbReference type="NCBI Taxonomy" id="983964"/>
    <lineage>
        <taxon>Eukaryota</taxon>
        <taxon>Fungi</taxon>
        <taxon>Dikarya</taxon>
        <taxon>Ascomycota</taxon>
        <taxon>Pezizomycotina</taxon>
        <taxon>Sordariomycetes</taxon>
        <taxon>Hypocreomycetidae</taxon>
        <taxon>Hypocreales</taxon>
        <taxon>Hypocreaceae</taxon>
        <taxon>Trichoderma</taxon>
    </lineage>
</organism>
<feature type="non-terminal residue" evidence="3">
    <location>
        <position position="1"/>
    </location>
</feature>
<evidence type="ECO:0008006" key="5">
    <source>
        <dbReference type="Google" id="ProtNLM"/>
    </source>
</evidence>
<sequence>EEEFIRLTKVEGLVSETEAEQVFNQLKPIAPSFLIGKWKGGDLNRAYFRSENDGDPIMVLDEQGNRIWNKDWGHCLLREMVFRGVTSTAMIYDEKPIFDHFRYINENVVAGAMDCPKVFGSESTYYFYLTRLE</sequence>
<evidence type="ECO:0000313" key="3">
    <source>
        <dbReference type="EMBL" id="PTB56864.1"/>
    </source>
</evidence>
<dbReference type="GeneID" id="36631655"/>
<dbReference type="Proteomes" id="UP000241690">
    <property type="component" value="Unassembled WGS sequence"/>
</dbReference>
<reference evidence="3 4" key="1">
    <citation type="submission" date="2016-07" db="EMBL/GenBank/DDBJ databases">
        <title>Multiple horizontal gene transfer events from other fungi enriched the ability of initially mycotrophic Trichoderma (Ascomycota) to feed on dead plant biomass.</title>
        <authorList>
            <consortium name="DOE Joint Genome Institute"/>
            <person name="Aerts A."/>
            <person name="Atanasova L."/>
            <person name="Chenthamara K."/>
            <person name="Zhang J."/>
            <person name="Grujic M."/>
            <person name="Henrissat B."/>
            <person name="Kuo A."/>
            <person name="Salamov A."/>
            <person name="Lipzen A."/>
            <person name="Labutti K."/>
            <person name="Barry K."/>
            <person name="Miao Y."/>
            <person name="Rahimi M.J."/>
            <person name="Shen Q."/>
            <person name="Grigoriev I.V."/>
            <person name="Kubicek C.P."/>
            <person name="Druzhinina I.S."/>
        </authorList>
    </citation>
    <scope>NUCLEOTIDE SEQUENCE [LARGE SCALE GENOMIC DNA]</scope>
    <source>
        <strain evidence="3 4">CBS 226.95</strain>
    </source>
</reference>
<dbReference type="InterPro" id="IPR025951">
    <property type="entry name" value="GXWXG_dom"/>
</dbReference>
<gene>
    <name evidence="3" type="ORF">M431DRAFT_81722</name>
</gene>
<evidence type="ECO:0000259" key="2">
    <source>
        <dbReference type="Pfam" id="PF14232"/>
    </source>
</evidence>
<dbReference type="InterPro" id="IPR025568">
    <property type="entry name" value="DUF4334"/>
</dbReference>
<proteinExistence type="predicted"/>
<dbReference type="AlphaFoldDB" id="A0A2T4AIE3"/>
<dbReference type="Pfam" id="PF14231">
    <property type="entry name" value="GXWXG"/>
    <property type="match status" value="1"/>
</dbReference>
<dbReference type="STRING" id="983964.A0A2T4AIE3"/>
<keyword evidence="4" id="KW-1185">Reference proteome</keyword>
<name>A0A2T4AIE3_TRIHA</name>
<dbReference type="RefSeq" id="XP_024776541.1">
    <property type="nucleotide sequence ID" value="XM_024923072.1"/>
</dbReference>